<dbReference type="InterPro" id="IPR049449">
    <property type="entry name" value="TesB_ACOT8-like_N"/>
</dbReference>
<dbReference type="InterPro" id="IPR042171">
    <property type="entry name" value="Acyl-CoA_hotdog"/>
</dbReference>
<name>A0A3L8P837_9ACTN</name>
<accession>A0A3L8P837</accession>
<dbReference type="InterPro" id="IPR052389">
    <property type="entry name" value="Sec_Metab_Biosynth-Assoc"/>
</dbReference>
<feature type="domain" description="Acyl-CoA thioesterase-like C-terminal" evidence="2">
    <location>
        <begin position="146"/>
        <end position="262"/>
    </location>
</feature>
<dbReference type="AlphaFoldDB" id="A0A3L8P837"/>
<organism evidence="3 4">
    <name type="scientific">Nocardioides mangrovicus</name>
    <dbReference type="NCBI Taxonomy" id="2478913"/>
    <lineage>
        <taxon>Bacteria</taxon>
        <taxon>Bacillati</taxon>
        <taxon>Actinomycetota</taxon>
        <taxon>Actinomycetes</taxon>
        <taxon>Propionibacteriales</taxon>
        <taxon>Nocardioidaceae</taxon>
        <taxon>Nocardioides</taxon>
    </lineage>
</organism>
<sequence>MTVQPDPEFDRAIAVTSTSEGRYAGELSGGFVVGGGVNGGYVLAVLGAAVRQAAGEHPDPFSVSAHYLSASRPGRCEVAVEPLRTGRGTSTYSATLSQDGQARVTALATYGDLGRLSDDVRTTAEPPVLPPREECIANDTAPPGMEIPLLGRSEMLVSPDFRRPSGRGEVAAWFRLREGREPDPLALLFAVDALPPATFDLGFYGWAPTVSLAVHVRARPAAGWLRLRHATRNVAGGWFEEDAEVWDSAGRLVAQARQLALMPRG</sequence>
<dbReference type="PANTHER" id="PTHR38110">
    <property type="entry name" value="CHROMOSOME 23, WHOLE GENOME SHOTGUN SEQUENCE"/>
    <property type="match status" value="1"/>
</dbReference>
<proteinExistence type="predicted"/>
<dbReference type="InterPro" id="IPR029069">
    <property type="entry name" value="HotDog_dom_sf"/>
</dbReference>
<feature type="domain" description="Acyl-CoA thioesterase-like N-terminal HotDog" evidence="1">
    <location>
        <begin position="33"/>
        <end position="111"/>
    </location>
</feature>
<dbReference type="Pfam" id="PF13622">
    <property type="entry name" value="4HBT_3"/>
    <property type="match status" value="1"/>
</dbReference>
<evidence type="ECO:0000259" key="2">
    <source>
        <dbReference type="Pfam" id="PF20789"/>
    </source>
</evidence>
<protein>
    <submittedName>
        <fullName evidence="3">Thioesterase family protein</fullName>
    </submittedName>
</protein>
<evidence type="ECO:0000259" key="1">
    <source>
        <dbReference type="Pfam" id="PF13622"/>
    </source>
</evidence>
<dbReference type="OrthoDB" id="5418286at2"/>
<dbReference type="InterPro" id="IPR049450">
    <property type="entry name" value="ACOT8-like_C"/>
</dbReference>
<comment type="caution">
    <text evidence="3">The sequence shown here is derived from an EMBL/GenBank/DDBJ whole genome shotgun (WGS) entry which is preliminary data.</text>
</comment>
<dbReference type="EMBL" id="RDBE01000001">
    <property type="protein sequence ID" value="RLV50819.1"/>
    <property type="molecule type" value="Genomic_DNA"/>
</dbReference>
<dbReference type="PANTHER" id="PTHR38110:SF1">
    <property type="entry name" value="THIOESTERASE DOMAIN-CONTAINING PROTEIN"/>
    <property type="match status" value="1"/>
</dbReference>
<dbReference type="Proteomes" id="UP000281708">
    <property type="component" value="Unassembled WGS sequence"/>
</dbReference>
<evidence type="ECO:0000313" key="3">
    <source>
        <dbReference type="EMBL" id="RLV50819.1"/>
    </source>
</evidence>
<dbReference type="Pfam" id="PF20789">
    <property type="entry name" value="4HBT_3C"/>
    <property type="match status" value="1"/>
</dbReference>
<dbReference type="SUPFAM" id="SSF54637">
    <property type="entry name" value="Thioesterase/thiol ester dehydrase-isomerase"/>
    <property type="match status" value="2"/>
</dbReference>
<dbReference type="RefSeq" id="WP_121804500.1">
    <property type="nucleotide sequence ID" value="NZ_RDBE01000001.1"/>
</dbReference>
<dbReference type="Gene3D" id="2.40.160.210">
    <property type="entry name" value="Acyl-CoA thioesterase, double hotdog domain"/>
    <property type="match status" value="1"/>
</dbReference>
<evidence type="ECO:0000313" key="4">
    <source>
        <dbReference type="Proteomes" id="UP000281708"/>
    </source>
</evidence>
<reference evidence="3 4" key="1">
    <citation type="submission" date="2018-10" db="EMBL/GenBank/DDBJ databases">
        <title>Marmoricola sp. 4Q3S-7 whole genome shotgun sequence.</title>
        <authorList>
            <person name="Li F."/>
        </authorList>
    </citation>
    <scope>NUCLEOTIDE SEQUENCE [LARGE SCALE GENOMIC DNA]</scope>
    <source>
        <strain evidence="3 4">4Q3S-7</strain>
    </source>
</reference>
<keyword evidence="4" id="KW-1185">Reference proteome</keyword>
<gene>
    <name evidence="3" type="ORF">D9V37_02355</name>
</gene>